<dbReference type="NCBIfam" id="TIGR03010">
    <property type="entry name" value="sulf_tusC_dsrF"/>
    <property type="match status" value="1"/>
</dbReference>
<reference evidence="2 3" key="1">
    <citation type="submission" date="2023-04" db="EMBL/GenBank/DDBJ databases">
        <title>Marinobulbifer ophiurae gen. nov., sp. Nov., isolate from tissue of brittle star Ophioplocus japonicus.</title>
        <authorList>
            <person name="Kawano K."/>
            <person name="Sawayama S."/>
            <person name="Nakagawa S."/>
        </authorList>
    </citation>
    <scope>NUCLEOTIDE SEQUENCE [LARGE SCALE GENOMIC DNA]</scope>
    <source>
        <strain evidence="2 3">NKW57</strain>
    </source>
</reference>
<evidence type="ECO:0000313" key="2">
    <source>
        <dbReference type="EMBL" id="GMG88305.1"/>
    </source>
</evidence>
<protein>
    <submittedName>
        <fullName evidence="2">Sulfurtransferase complex subunit TusC</fullName>
    </submittedName>
</protein>
<dbReference type="PANTHER" id="PTHR38780:SF1">
    <property type="entry name" value="PROTEIN TUSC"/>
    <property type="match status" value="1"/>
</dbReference>
<evidence type="ECO:0000256" key="1">
    <source>
        <dbReference type="ARBA" id="ARBA00005996"/>
    </source>
</evidence>
<dbReference type="Pfam" id="PF02635">
    <property type="entry name" value="DsrE"/>
    <property type="match status" value="1"/>
</dbReference>
<dbReference type="InterPro" id="IPR017462">
    <property type="entry name" value="Sulphur_relay_TusC/DsrF"/>
</dbReference>
<organism evidence="2 3">
    <name type="scientific">Biformimicrobium ophioploci</name>
    <dbReference type="NCBI Taxonomy" id="3036711"/>
    <lineage>
        <taxon>Bacteria</taxon>
        <taxon>Pseudomonadati</taxon>
        <taxon>Pseudomonadota</taxon>
        <taxon>Gammaproteobacteria</taxon>
        <taxon>Cellvibrionales</taxon>
        <taxon>Microbulbiferaceae</taxon>
        <taxon>Biformimicrobium</taxon>
    </lineage>
</organism>
<proteinExistence type="inferred from homology"/>
<dbReference type="EMBL" id="BSYJ01000005">
    <property type="protein sequence ID" value="GMG88305.1"/>
    <property type="molecule type" value="Genomic_DNA"/>
</dbReference>
<dbReference type="Gene3D" id="3.40.1260.10">
    <property type="entry name" value="DsrEFH-like"/>
    <property type="match status" value="1"/>
</dbReference>
<dbReference type="NCBIfam" id="NF001238">
    <property type="entry name" value="PRK00211.1"/>
    <property type="match status" value="1"/>
</dbReference>
<dbReference type="Proteomes" id="UP001224392">
    <property type="component" value="Unassembled WGS sequence"/>
</dbReference>
<sequence length="123" mass="13462">MEQKQSLYICRHTPLQSSLARDALDAILAAAVYDQPLEILFSGEGVLQLAKNLSAPSVQQKDLRKNLMALPMFDITRVHVCTRSLAERNLSLEQLGVDGLEIEPSDAAACQQLIASAHTVLSF</sequence>
<dbReference type="RefSeq" id="WP_285764911.1">
    <property type="nucleotide sequence ID" value="NZ_BSYJ01000005.1"/>
</dbReference>
<dbReference type="InterPro" id="IPR003787">
    <property type="entry name" value="Sulphur_relay_DsrE/F-like"/>
</dbReference>
<evidence type="ECO:0000313" key="3">
    <source>
        <dbReference type="Proteomes" id="UP001224392"/>
    </source>
</evidence>
<dbReference type="InterPro" id="IPR027396">
    <property type="entry name" value="DsrEFH-like"/>
</dbReference>
<name>A0ABQ6M1S7_9GAMM</name>
<comment type="caution">
    <text evidence="2">The sequence shown here is derived from an EMBL/GenBank/DDBJ whole genome shotgun (WGS) entry which is preliminary data.</text>
</comment>
<gene>
    <name evidence="2" type="primary">tusC</name>
    <name evidence="2" type="ORF">MNKW57_26260</name>
</gene>
<keyword evidence="3" id="KW-1185">Reference proteome</keyword>
<dbReference type="PANTHER" id="PTHR38780">
    <property type="entry name" value="PROTEIN TUSC"/>
    <property type="match status" value="1"/>
</dbReference>
<comment type="similarity">
    <text evidence="1">Belongs to the DsrF/TusC family.</text>
</comment>
<accession>A0ABQ6M1S7</accession>
<dbReference type="SUPFAM" id="SSF75169">
    <property type="entry name" value="DsrEFH-like"/>
    <property type="match status" value="1"/>
</dbReference>